<protein>
    <recommendedName>
        <fullName evidence="3">Cullin-associated and neddylation-dissociated protein 1</fullName>
    </recommendedName>
</protein>
<sequence length="94" mass="9827">CAQEYFVSVGGLDSLSDTLIRVLSQLALSASACKVATVITKTLSACITNNEQLVSSLSKLKVIPGLLCLLSSPNLDPQDQLAVVLTIGQFTDAC</sequence>
<proteinExistence type="predicted"/>
<dbReference type="Proteomes" id="UP001529510">
    <property type="component" value="Unassembled WGS sequence"/>
</dbReference>
<gene>
    <name evidence="1" type="ORF">M9458_035886</name>
</gene>
<feature type="non-terminal residue" evidence="1">
    <location>
        <position position="94"/>
    </location>
</feature>
<dbReference type="PANTHER" id="PTHR14014:SF0">
    <property type="entry name" value="TELOMERE REPEATS-BINDING BOUQUET FORMATION PROTEIN 1"/>
    <property type="match status" value="1"/>
</dbReference>
<keyword evidence="2" id="KW-1185">Reference proteome</keyword>
<dbReference type="PANTHER" id="PTHR14014">
    <property type="entry name" value="TELOMERE REPEATS-BINDING BOUQUET FORMATION PROTEIN 1"/>
    <property type="match status" value="1"/>
</dbReference>
<dbReference type="EMBL" id="JAMKFB020000018">
    <property type="protein sequence ID" value="KAL0167664.1"/>
    <property type="molecule type" value="Genomic_DNA"/>
</dbReference>
<dbReference type="AlphaFoldDB" id="A0ABD0P0W9"/>
<evidence type="ECO:0008006" key="3">
    <source>
        <dbReference type="Google" id="ProtNLM"/>
    </source>
</evidence>
<organism evidence="1 2">
    <name type="scientific">Cirrhinus mrigala</name>
    <name type="common">Mrigala</name>
    <dbReference type="NCBI Taxonomy" id="683832"/>
    <lineage>
        <taxon>Eukaryota</taxon>
        <taxon>Metazoa</taxon>
        <taxon>Chordata</taxon>
        <taxon>Craniata</taxon>
        <taxon>Vertebrata</taxon>
        <taxon>Euteleostomi</taxon>
        <taxon>Actinopterygii</taxon>
        <taxon>Neopterygii</taxon>
        <taxon>Teleostei</taxon>
        <taxon>Ostariophysi</taxon>
        <taxon>Cypriniformes</taxon>
        <taxon>Cyprinidae</taxon>
        <taxon>Labeoninae</taxon>
        <taxon>Labeonini</taxon>
        <taxon>Cirrhinus</taxon>
    </lineage>
</organism>
<name>A0ABD0P0W9_CIRMR</name>
<comment type="caution">
    <text evidence="1">The sequence shown here is derived from an EMBL/GenBank/DDBJ whole genome shotgun (WGS) entry which is preliminary data.</text>
</comment>
<accession>A0ABD0P0W9</accession>
<evidence type="ECO:0000313" key="1">
    <source>
        <dbReference type="EMBL" id="KAL0167664.1"/>
    </source>
</evidence>
<evidence type="ECO:0000313" key="2">
    <source>
        <dbReference type="Proteomes" id="UP001529510"/>
    </source>
</evidence>
<reference evidence="1 2" key="1">
    <citation type="submission" date="2024-05" db="EMBL/GenBank/DDBJ databases">
        <title>Genome sequencing and assembly of Indian major carp, Cirrhinus mrigala (Hamilton, 1822).</title>
        <authorList>
            <person name="Mohindra V."/>
            <person name="Chowdhury L.M."/>
            <person name="Lal K."/>
            <person name="Jena J.K."/>
        </authorList>
    </citation>
    <scope>NUCLEOTIDE SEQUENCE [LARGE SCALE GENOMIC DNA]</scope>
    <source>
        <strain evidence="1">CM1030</strain>
        <tissue evidence="1">Blood</tissue>
    </source>
</reference>
<dbReference type="InterPro" id="IPR042359">
    <property type="entry name" value="TERB1"/>
</dbReference>
<feature type="non-terminal residue" evidence="1">
    <location>
        <position position="1"/>
    </location>
</feature>